<dbReference type="Pfam" id="PF19419">
    <property type="entry name" value="DUF5983"/>
    <property type="match status" value="1"/>
</dbReference>
<keyword evidence="3" id="KW-1185">Reference proteome</keyword>
<gene>
    <name evidence="2" type="ORF">KGB56_26620</name>
</gene>
<feature type="domain" description="DUF5983" evidence="1">
    <location>
        <begin position="92"/>
        <end position="177"/>
    </location>
</feature>
<proteinExistence type="predicted"/>
<dbReference type="RefSeq" id="WP_143508382.1">
    <property type="nucleotide sequence ID" value="NZ_CP074130.1"/>
</dbReference>
<reference evidence="2 3" key="1">
    <citation type="journal article" date="2021" name="Angew. Chem. Int. Ed. Engl.">
        <title>A novel family of nonribosomal peptides modulate collective behavior in Pseudovibrio bacteria isolated from marine sponges.</title>
        <authorList>
            <person name="Ioca L.P."/>
            <person name="Dai Y."/>
            <person name="Kunakom S."/>
            <person name="Diaz-Espinosa J."/>
            <person name="Krunic A."/>
            <person name="Crnkovic C.M."/>
            <person name="Orjala J."/>
            <person name="Sanchez L.M."/>
            <person name="Ferreira A.G."/>
            <person name="Berlinck R.G.S."/>
            <person name="Eustaquio A.S."/>
        </authorList>
    </citation>
    <scope>NUCLEOTIDE SEQUENCE [LARGE SCALE GENOMIC DNA]</scope>
    <source>
        <strain evidence="2 3">Ab134</strain>
        <plasmid evidence="2 3">pAb134-04</plasmid>
    </source>
</reference>
<dbReference type="EMBL" id="CP074130">
    <property type="protein sequence ID" value="QUS59168.1"/>
    <property type="molecule type" value="Genomic_DNA"/>
</dbReference>
<dbReference type="Proteomes" id="UP000680706">
    <property type="component" value="Plasmid pAb134-04"/>
</dbReference>
<accession>A0ABX8AVT6</accession>
<evidence type="ECO:0000313" key="3">
    <source>
        <dbReference type="Proteomes" id="UP000680706"/>
    </source>
</evidence>
<evidence type="ECO:0000313" key="2">
    <source>
        <dbReference type="EMBL" id="QUS59168.1"/>
    </source>
</evidence>
<organism evidence="2 3">
    <name type="scientific">Pseudovibrio brasiliensis</name>
    <dbReference type="NCBI Taxonomy" id="1898042"/>
    <lineage>
        <taxon>Bacteria</taxon>
        <taxon>Pseudomonadati</taxon>
        <taxon>Pseudomonadota</taxon>
        <taxon>Alphaproteobacteria</taxon>
        <taxon>Hyphomicrobiales</taxon>
        <taxon>Stappiaceae</taxon>
        <taxon>Pseudovibrio</taxon>
    </lineage>
</organism>
<sequence length="183" mass="20395">MYNFTKPTCSVTAITYLLELQRLGLMFHPDDSPQGCDFDRELPSMMLEVMDQYMEATHHYLEDPSAIVCEIDKAPVQAQEQKVSQSANVLSVLDLSTDHLSPATLAILSDKTPETFPLYGGNLMNGLFISACKDYDHSGRKLPIDLLACLMAAWANNCSYILFDSDGPIDERLCTYSDSIPDQ</sequence>
<protein>
    <recommendedName>
        <fullName evidence="1">DUF5983 domain-containing protein</fullName>
    </recommendedName>
</protein>
<evidence type="ECO:0000259" key="1">
    <source>
        <dbReference type="Pfam" id="PF19419"/>
    </source>
</evidence>
<geneLocation type="plasmid" evidence="2 3">
    <name>pAb134-04</name>
</geneLocation>
<keyword evidence="2" id="KW-0614">Plasmid</keyword>
<dbReference type="InterPro" id="IPR046025">
    <property type="entry name" value="DUF5983"/>
</dbReference>
<name>A0ABX8AVT6_9HYPH</name>